<feature type="transmembrane region" description="Helical" evidence="3">
    <location>
        <begin position="57"/>
        <end position="76"/>
    </location>
</feature>
<feature type="domain" description="C-type lectin" evidence="4">
    <location>
        <begin position="195"/>
        <end position="266"/>
    </location>
</feature>
<dbReference type="InterPro" id="IPR016187">
    <property type="entry name" value="CTDL_fold"/>
</dbReference>
<dbReference type="Pfam" id="PF00059">
    <property type="entry name" value="Lectin_C"/>
    <property type="match status" value="1"/>
</dbReference>
<keyword evidence="3" id="KW-0472">Membrane</keyword>
<evidence type="ECO:0000259" key="4">
    <source>
        <dbReference type="PROSITE" id="PS50041"/>
    </source>
</evidence>
<evidence type="ECO:0000313" key="6">
    <source>
        <dbReference type="RefSeq" id="XP_026128805.1"/>
    </source>
</evidence>
<comment type="subcellular location">
    <subcellularLocation>
        <location evidence="1">Cell membrane</location>
        <topology evidence="1">Single-pass type II membrane protein</topology>
    </subcellularLocation>
</comment>
<dbReference type="Gene3D" id="3.10.100.10">
    <property type="entry name" value="Mannose-Binding Protein A, subunit A"/>
    <property type="match status" value="1"/>
</dbReference>
<dbReference type="PANTHER" id="PTHR45710:SF8">
    <property type="entry name" value="RERATING FAMILY MEMBER 4"/>
    <property type="match status" value="1"/>
</dbReference>
<dbReference type="PANTHER" id="PTHR45710">
    <property type="entry name" value="C-TYPE LECTIN DOMAIN-CONTAINING PROTEIN 180"/>
    <property type="match status" value="1"/>
</dbReference>
<dbReference type="InterPro" id="IPR016186">
    <property type="entry name" value="C-type_lectin-like/link_sf"/>
</dbReference>
<accession>A0A6P6Q9R3</accession>
<organism evidence="5 6">
    <name type="scientific">Carassius auratus</name>
    <name type="common">Goldfish</name>
    <dbReference type="NCBI Taxonomy" id="7957"/>
    <lineage>
        <taxon>Eukaryota</taxon>
        <taxon>Metazoa</taxon>
        <taxon>Chordata</taxon>
        <taxon>Craniata</taxon>
        <taxon>Vertebrata</taxon>
        <taxon>Euteleostomi</taxon>
        <taxon>Actinopterygii</taxon>
        <taxon>Neopterygii</taxon>
        <taxon>Teleostei</taxon>
        <taxon>Ostariophysi</taxon>
        <taxon>Cypriniformes</taxon>
        <taxon>Cyprinidae</taxon>
        <taxon>Cyprininae</taxon>
        <taxon>Carassius</taxon>
    </lineage>
</organism>
<evidence type="ECO:0000256" key="1">
    <source>
        <dbReference type="ARBA" id="ARBA00004401"/>
    </source>
</evidence>
<dbReference type="SUPFAM" id="SSF56436">
    <property type="entry name" value="C-type lectin-like"/>
    <property type="match status" value="1"/>
</dbReference>
<keyword evidence="3" id="KW-0812">Transmembrane</keyword>
<gene>
    <name evidence="6" type="primary">LOC113109452</name>
</gene>
<dbReference type="OrthoDB" id="6345871at2759"/>
<dbReference type="GO" id="GO:0005886">
    <property type="term" value="C:plasma membrane"/>
    <property type="evidence" value="ECO:0007669"/>
    <property type="project" value="UniProtKB-SubCell"/>
</dbReference>
<dbReference type="Proteomes" id="UP000515129">
    <property type="component" value="Chromosome 10"/>
</dbReference>
<protein>
    <submittedName>
        <fullName evidence="6">Asialoglycoprotein receptor 1-like</fullName>
    </submittedName>
</protein>
<keyword evidence="5" id="KW-1185">Reference proteome</keyword>
<dbReference type="PROSITE" id="PS50041">
    <property type="entry name" value="C_TYPE_LECTIN_2"/>
    <property type="match status" value="1"/>
</dbReference>
<dbReference type="InterPro" id="IPR050828">
    <property type="entry name" value="C-type_lectin/matrix_domain"/>
</dbReference>
<keyword evidence="3" id="KW-1133">Transmembrane helix</keyword>
<name>A0A6P6Q9R3_CARAU</name>
<evidence type="ECO:0000256" key="3">
    <source>
        <dbReference type="SAM" id="Phobius"/>
    </source>
</evidence>
<dbReference type="KEGG" id="caua:113109452"/>
<evidence type="ECO:0000313" key="5">
    <source>
        <dbReference type="Proteomes" id="UP000515129"/>
    </source>
</evidence>
<feature type="coiled-coil region" evidence="2">
    <location>
        <begin position="84"/>
        <end position="153"/>
    </location>
</feature>
<dbReference type="InterPro" id="IPR001304">
    <property type="entry name" value="C-type_lectin-like"/>
</dbReference>
<dbReference type="RefSeq" id="XP_026128805.1">
    <property type="nucleotide sequence ID" value="XM_026273020.1"/>
</dbReference>
<dbReference type="GeneID" id="113109452"/>
<proteinExistence type="predicted"/>
<sequence>MRTQTVEMDRGERVEMMVAIYDSADTERHHDLRTHADRQQPLQHTGSVSVMNRKQRAAEVCLSLLCFLLLTAAIVLCVCFTTERNQLLTQISNLSEEREKTLTKYEQILNNNNNRTEECKQILSKYEQILNHNKNLTKEREQLFTNNIKLIAEKEHLLMENKNKTEKRDQIIKTCELQQGLLEDQQNDPFKWIYYNFSFYYISSELKSWTDSRRDCQQRGADLVNINSPKEQDFLQKIAVSDHFWIGLGKVEGKWKWISGTIMTNG</sequence>
<evidence type="ECO:0000256" key="2">
    <source>
        <dbReference type="SAM" id="Coils"/>
    </source>
</evidence>
<reference evidence="6" key="1">
    <citation type="submission" date="2025-08" db="UniProtKB">
        <authorList>
            <consortium name="RefSeq"/>
        </authorList>
    </citation>
    <scope>IDENTIFICATION</scope>
    <source>
        <strain evidence="6">Wakin</strain>
        <tissue evidence="6">Muscle</tissue>
    </source>
</reference>
<keyword evidence="2" id="KW-0175">Coiled coil</keyword>
<dbReference type="AlphaFoldDB" id="A0A6P6Q9R3"/>